<sequence length="176" mass="18376">MLSVLPAEPTTEHNSGGSRNSPPAASPATSRETSNSCGKVSPVSRGNSSSSLLEEVLNAPSTKSQLSSLLGDEPTTPIKSLASGGPSSGNGIKKELLASPPLSRLLVSKDGEAKLSTKRDQVVYPASMVNGTGYSAETDPMHPKRPKMSPNSVSLFDLDIWPTKPVATGKFYLLLL</sequence>
<protein>
    <submittedName>
        <fullName evidence="2">Uncharacterized protein</fullName>
    </submittedName>
</protein>
<evidence type="ECO:0000313" key="2">
    <source>
        <dbReference type="EMBL" id="VDN33504.1"/>
    </source>
</evidence>
<evidence type="ECO:0000256" key="1">
    <source>
        <dbReference type="SAM" id="MobiDB-lite"/>
    </source>
</evidence>
<keyword evidence="3" id="KW-1185">Reference proteome</keyword>
<accession>A0A3P7MUU8</accession>
<dbReference type="AlphaFoldDB" id="A0A3P7MUU8"/>
<proteinExistence type="predicted"/>
<dbReference type="EMBL" id="UYRU01083848">
    <property type="protein sequence ID" value="VDN33504.1"/>
    <property type="molecule type" value="Genomic_DNA"/>
</dbReference>
<feature type="region of interest" description="Disordered" evidence="1">
    <location>
        <begin position="1"/>
        <end position="96"/>
    </location>
</feature>
<feature type="compositionally biased region" description="Polar residues" evidence="1">
    <location>
        <begin position="59"/>
        <end position="68"/>
    </location>
</feature>
<reference evidence="2 3" key="1">
    <citation type="submission" date="2018-11" db="EMBL/GenBank/DDBJ databases">
        <authorList>
            <consortium name="Pathogen Informatics"/>
        </authorList>
    </citation>
    <scope>NUCLEOTIDE SEQUENCE [LARGE SCALE GENOMIC DNA]</scope>
</reference>
<dbReference type="Proteomes" id="UP000281553">
    <property type="component" value="Unassembled WGS sequence"/>
</dbReference>
<name>A0A3P7MUU8_DIBLA</name>
<feature type="compositionally biased region" description="Polar residues" evidence="1">
    <location>
        <begin position="12"/>
        <end position="38"/>
    </location>
</feature>
<evidence type="ECO:0000313" key="3">
    <source>
        <dbReference type="Proteomes" id="UP000281553"/>
    </source>
</evidence>
<gene>
    <name evidence="2" type="ORF">DILT_LOCUS16252</name>
</gene>
<organism evidence="2 3">
    <name type="scientific">Dibothriocephalus latus</name>
    <name type="common">Fish tapeworm</name>
    <name type="synonym">Diphyllobothrium latum</name>
    <dbReference type="NCBI Taxonomy" id="60516"/>
    <lineage>
        <taxon>Eukaryota</taxon>
        <taxon>Metazoa</taxon>
        <taxon>Spiralia</taxon>
        <taxon>Lophotrochozoa</taxon>
        <taxon>Platyhelminthes</taxon>
        <taxon>Cestoda</taxon>
        <taxon>Eucestoda</taxon>
        <taxon>Diphyllobothriidea</taxon>
        <taxon>Diphyllobothriidae</taxon>
        <taxon>Dibothriocephalus</taxon>
    </lineage>
</organism>